<evidence type="ECO:0000313" key="2">
    <source>
        <dbReference type="Proteomes" id="UP000006591"/>
    </source>
</evidence>
<evidence type="ECO:0000313" key="1">
    <source>
        <dbReference type="EnsemblPlants" id="ONIVA08G03050.1"/>
    </source>
</evidence>
<dbReference type="Gramene" id="ONIVA08G03050.1">
    <property type="protein sequence ID" value="ONIVA08G03050.1"/>
    <property type="gene ID" value="ONIVA08G03050"/>
</dbReference>
<accession>A0A0E0I7A4</accession>
<dbReference type="EnsemblPlants" id="ONIVA08G03050.1">
    <property type="protein sequence ID" value="ONIVA08G03050.1"/>
    <property type="gene ID" value="ONIVA08G03050"/>
</dbReference>
<keyword evidence="2" id="KW-1185">Reference proteome</keyword>
<organism evidence="1">
    <name type="scientific">Oryza nivara</name>
    <name type="common">Indian wild rice</name>
    <name type="synonym">Oryza sativa f. spontanea</name>
    <dbReference type="NCBI Taxonomy" id="4536"/>
    <lineage>
        <taxon>Eukaryota</taxon>
        <taxon>Viridiplantae</taxon>
        <taxon>Streptophyta</taxon>
        <taxon>Embryophyta</taxon>
        <taxon>Tracheophyta</taxon>
        <taxon>Spermatophyta</taxon>
        <taxon>Magnoliopsida</taxon>
        <taxon>Liliopsida</taxon>
        <taxon>Poales</taxon>
        <taxon>Poaceae</taxon>
        <taxon>BOP clade</taxon>
        <taxon>Oryzoideae</taxon>
        <taxon>Oryzeae</taxon>
        <taxon>Oryzinae</taxon>
        <taxon>Oryza</taxon>
    </lineage>
</organism>
<dbReference type="Proteomes" id="UP000006591">
    <property type="component" value="Chromosome 8"/>
</dbReference>
<proteinExistence type="predicted"/>
<protein>
    <submittedName>
        <fullName evidence="1">Uncharacterized protein</fullName>
    </submittedName>
</protein>
<dbReference type="AlphaFoldDB" id="A0A0E0I7A4"/>
<dbReference type="HOGENOM" id="CLU_2610082_0_0_1"/>
<name>A0A0E0I7A4_ORYNI</name>
<reference evidence="1" key="1">
    <citation type="submission" date="2015-04" db="UniProtKB">
        <authorList>
            <consortium name="EnsemblPlants"/>
        </authorList>
    </citation>
    <scope>IDENTIFICATION</scope>
    <source>
        <strain evidence="1">SL10</strain>
    </source>
</reference>
<sequence>MMTSCEASVDDDCTIDVATCSKQFLKGTEQFPEREQGIRKNGPIIYQQRQREADIPHYRLHHTPPYEMMKQKELQRTYIAR</sequence>
<reference evidence="1" key="2">
    <citation type="submission" date="2018-04" db="EMBL/GenBank/DDBJ databases">
        <title>OnivRS2 (Oryza nivara Reference Sequence Version 2).</title>
        <authorList>
            <person name="Zhang J."/>
            <person name="Kudrna D."/>
            <person name="Lee S."/>
            <person name="Talag J."/>
            <person name="Rajasekar S."/>
            <person name="Welchert J."/>
            <person name="Hsing Y.-I."/>
            <person name="Wing R.A."/>
        </authorList>
    </citation>
    <scope>NUCLEOTIDE SEQUENCE [LARGE SCALE GENOMIC DNA]</scope>
    <source>
        <strain evidence="1">SL10</strain>
    </source>
</reference>